<reference evidence="1 2" key="1">
    <citation type="submission" date="2017-09" db="EMBL/GenBank/DDBJ databases">
        <title>Comparative genomics of rhizobia isolated from Phaseolus vulgaris in China.</title>
        <authorList>
            <person name="Tong W."/>
        </authorList>
    </citation>
    <scope>NUCLEOTIDE SEQUENCE [LARGE SCALE GENOMIC DNA]</scope>
    <source>
        <strain evidence="1 2">PCH1</strain>
    </source>
</reference>
<accession>A0A2A6M6I3</accession>
<gene>
    <name evidence="1" type="ORF">CO661_01890</name>
</gene>
<name>A0A2A6M6I3_RHIFR</name>
<sequence>MTRKSVADRLGLPASVANRIAPPAAVSQLREGAAVNAPDQLVIAKLDSLAPYGRKVCFEPDKSSTINRIRKRQPEKPG</sequence>
<protein>
    <submittedName>
        <fullName evidence="1">Uncharacterized protein</fullName>
    </submittedName>
</protein>
<dbReference type="AlphaFoldDB" id="A0A2A6M6I3"/>
<proteinExistence type="predicted"/>
<dbReference type="EMBL" id="NWTC01000001">
    <property type="protein sequence ID" value="PDT50414.1"/>
    <property type="molecule type" value="Genomic_DNA"/>
</dbReference>
<evidence type="ECO:0000313" key="1">
    <source>
        <dbReference type="EMBL" id="PDT50414.1"/>
    </source>
</evidence>
<evidence type="ECO:0000313" key="2">
    <source>
        <dbReference type="Proteomes" id="UP000220353"/>
    </source>
</evidence>
<comment type="caution">
    <text evidence="1">The sequence shown here is derived from an EMBL/GenBank/DDBJ whole genome shotgun (WGS) entry which is preliminary data.</text>
</comment>
<dbReference type="Proteomes" id="UP000220353">
    <property type="component" value="Unassembled WGS sequence"/>
</dbReference>
<organism evidence="1 2">
    <name type="scientific">Rhizobium fredii</name>
    <name type="common">Sinorhizobium fredii</name>
    <dbReference type="NCBI Taxonomy" id="380"/>
    <lineage>
        <taxon>Bacteria</taxon>
        <taxon>Pseudomonadati</taxon>
        <taxon>Pseudomonadota</taxon>
        <taxon>Alphaproteobacteria</taxon>
        <taxon>Hyphomicrobiales</taxon>
        <taxon>Rhizobiaceae</taxon>
        <taxon>Sinorhizobium/Ensifer group</taxon>
        <taxon>Sinorhizobium</taxon>
    </lineage>
</organism>